<dbReference type="InterPro" id="IPR056772">
    <property type="entry name" value="RecA-like_ORC2"/>
</dbReference>
<evidence type="ECO:0000256" key="1">
    <source>
        <dbReference type="RuleBase" id="RU368084"/>
    </source>
</evidence>
<keyword evidence="1" id="KW-0235">DNA replication</keyword>
<dbReference type="Pfam" id="PF04084">
    <property type="entry name" value="RecA-like_ORC2"/>
    <property type="match status" value="1"/>
</dbReference>
<evidence type="ECO:0000313" key="3">
    <source>
        <dbReference type="EMBL" id="CAG8507570.1"/>
    </source>
</evidence>
<dbReference type="Proteomes" id="UP000789901">
    <property type="component" value="Unassembled WGS sequence"/>
</dbReference>
<reference evidence="3 4" key="1">
    <citation type="submission" date="2021-06" db="EMBL/GenBank/DDBJ databases">
        <authorList>
            <person name="Kallberg Y."/>
            <person name="Tangrot J."/>
            <person name="Rosling A."/>
        </authorList>
    </citation>
    <scope>NUCLEOTIDE SEQUENCE [LARGE SCALE GENOMIC DNA]</scope>
    <source>
        <strain evidence="3 4">120-4 pot B 10/14</strain>
    </source>
</reference>
<comment type="similarity">
    <text evidence="1">Belongs to the ORC2 family.</text>
</comment>
<gene>
    <name evidence="3" type="ORF">GMARGA_LOCUS2514</name>
</gene>
<name>A0ABM8W2F2_GIGMA</name>
<feature type="domain" description="Origin recognition complex subunit 2 RecA-like" evidence="2">
    <location>
        <begin position="98"/>
        <end position="230"/>
    </location>
</feature>
<organism evidence="3 4">
    <name type="scientific">Gigaspora margarita</name>
    <dbReference type="NCBI Taxonomy" id="4874"/>
    <lineage>
        <taxon>Eukaryota</taxon>
        <taxon>Fungi</taxon>
        <taxon>Fungi incertae sedis</taxon>
        <taxon>Mucoromycota</taxon>
        <taxon>Glomeromycotina</taxon>
        <taxon>Glomeromycetes</taxon>
        <taxon>Diversisporales</taxon>
        <taxon>Gigasporaceae</taxon>
        <taxon>Gigaspora</taxon>
    </lineage>
</organism>
<accession>A0ABM8W2F2</accession>
<dbReference type="PANTHER" id="PTHR14052">
    <property type="entry name" value="ORIGIN RECOGNITION COMPLEX SUBUNIT 2"/>
    <property type="match status" value="1"/>
</dbReference>
<proteinExistence type="inferred from homology"/>
<comment type="function">
    <text evidence="1">Component of the origin recognition complex (ORC) that binds origins of replication. DNA-binding is ATP-dependent. ORC is required to assemble the pre-replication complex necessary to initiate DNA replication.</text>
</comment>
<keyword evidence="4" id="KW-1185">Reference proteome</keyword>
<comment type="subcellular location">
    <subcellularLocation>
        <location evidence="1">Nucleus</location>
    </subcellularLocation>
</comment>
<dbReference type="InterPro" id="IPR007220">
    <property type="entry name" value="ORC2"/>
</dbReference>
<keyword evidence="1" id="KW-0539">Nucleus</keyword>
<sequence length="230" mass="26515">MRVLIAYLIKLNLETPLIPNDVIVERNGLLTLSKESTVQENINKRSILEQDVTGYERYFEDHQTKSRTSHNTLAGVGFLDKAECMSILTKIPIKHKTEIESLTEFYKCQFLQWYIELKTGFNLLFYGYGSKKKLLEEFSEAHLKDRPLLVINGFLSKLKIKEIFLQVINGINMGVKPESRETLEGLTILIREYFSDPDRKVQSLYIMVHNIDGQGLRTLQIQNCLSILAA</sequence>
<dbReference type="PANTHER" id="PTHR14052:SF0">
    <property type="entry name" value="ORIGIN RECOGNITION COMPLEX SUBUNIT 2"/>
    <property type="match status" value="1"/>
</dbReference>
<comment type="subunit">
    <text evidence="1">Component of the origin recognition complex (ORC).</text>
</comment>
<feature type="non-terminal residue" evidence="3">
    <location>
        <position position="230"/>
    </location>
</feature>
<protein>
    <recommendedName>
        <fullName evidence="1">Origin recognition complex subunit 2</fullName>
    </recommendedName>
</protein>
<dbReference type="EMBL" id="CAJVQB010000794">
    <property type="protein sequence ID" value="CAG8507570.1"/>
    <property type="molecule type" value="Genomic_DNA"/>
</dbReference>
<comment type="caution">
    <text evidence="3">The sequence shown here is derived from an EMBL/GenBank/DDBJ whole genome shotgun (WGS) entry which is preliminary data.</text>
</comment>
<evidence type="ECO:0000313" key="4">
    <source>
        <dbReference type="Proteomes" id="UP000789901"/>
    </source>
</evidence>
<evidence type="ECO:0000259" key="2">
    <source>
        <dbReference type="Pfam" id="PF04084"/>
    </source>
</evidence>